<evidence type="ECO:0000313" key="2">
    <source>
        <dbReference type="EMBL" id="GAU91966.1"/>
    </source>
</evidence>
<evidence type="ECO:0000313" key="3">
    <source>
        <dbReference type="Proteomes" id="UP000186922"/>
    </source>
</evidence>
<protein>
    <submittedName>
        <fullName evidence="2">Uncharacterized protein</fullName>
    </submittedName>
</protein>
<feature type="compositionally biased region" description="Basic and acidic residues" evidence="1">
    <location>
        <begin position="77"/>
        <end position="86"/>
    </location>
</feature>
<gene>
    <name evidence="2" type="primary">RvY_04121-1</name>
    <name evidence="2" type="synonym">RvY_04121.1</name>
    <name evidence="2" type="ORF">RvY_04121</name>
</gene>
<reference evidence="2 3" key="1">
    <citation type="journal article" date="2016" name="Nat. Commun.">
        <title>Extremotolerant tardigrade genome and improved radiotolerance of human cultured cells by tardigrade-unique protein.</title>
        <authorList>
            <person name="Hashimoto T."/>
            <person name="Horikawa D.D."/>
            <person name="Saito Y."/>
            <person name="Kuwahara H."/>
            <person name="Kozuka-Hata H."/>
            <person name="Shin-I T."/>
            <person name="Minakuchi Y."/>
            <person name="Ohishi K."/>
            <person name="Motoyama A."/>
            <person name="Aizu T."/>
            <person name="Enomoto A."/>
            <person name="Kondo K."/>
            <person name="Tanaka S."/>
            <person name="Hara Y."/>
            <person name="Koshikawa S."/>
            <person name="Sagara H."/>
            <person name="Miura T."/>
            <person name="Yokobori S."/>
            <person name="Miyagawa K."/>
            <person name="Suzuki Y."/>
            <person name="Kubo T."/>
            <person name="Oyama M."/>
            <person name="Kohara Y."/>
            <person name="Fujiyama A."/>
            <person name="Arakawa K."/>
            <person name="Katayama T."/>
            <person name="Toyoda A."/>
            <person name="Kunieda T."/>
        </authorList>
    </citation>
    <scope>NUCLEOTIDE SEQUENCE [LARGE SCALE GENOMIC DNA]</scope>
    <source>
        <strain evidence="2 3">YOKOZUNA-1</strain>
    </source>
</reference>
<dbReference type="Proteomes" id="UP000186922">
    <property type="component" value="Unassembled WGS sequence"/>
</dbReference>
<evidence type="ECO:0000256" key="1">
    <source>
        <dbReference type="SAM" id="MobiDB-lite"/>
    </source>
</evidence>
<dbReference type="AlphaFoldDB" id="A0A1D1UQG8"/>
<keyword evidence="3" id="KW-1185">Reference proteome</keyword>
<sequence length="86" mass="7933">MRRAQTVVRIPFPIPNTTPPSNSITKADFSPQRSGGTGGSGSGGTGGSGSGGTGGSGSGGTGGSGSGGTGGSGSGKTRTDVMETLS</sequence>
<feature type="region of interest" description="Disordered" evidence="1">
    <location>
        <begin position="1"/>
        <end position="86"/>
    </location>
</feature>
<organism evidence="2 3">
    <name type="scientific">Ramazzottius varieornatus</name>
    <name type="common">Water bear</name>
    <name type="synonym">Tardigrade</name>
    <dbReference type="NCBI Taxonomy" id="947166"/>
    <lineage>
        <taxon>Eukaryota</taxon>
        <taxon>Metazoa</taxon>
        <taxon>Ecdysozoa</taxon>
        <taxon>Tardigrada</taxon>
        <taxon>Eutardigrada</taxon>
        <taxon>Parachela</taxon>
        <taxon>Hypsibioidea</taxon>
        <taxon>Ramazzottiidae</taxon>
        <taxon>Ramazzottius</taxon>
    </lineage>
</organism>
<dbReference type="EMBL" id="BDGG01000002">
    <property type="protein sequence ID" value="GAU91966.1"/>
    <property type="molecule type" value="Genomic_DNA"/>
</dbReference>
<feature type="compositionally biased region" description="Gly residues" evidence="1">
    <location>
        <begin position="35"/>
        <end position="74"/>
    </location>
</feature>
<accession>A0A1D1UQG8</accession>
<comment type="caution">
    <text evidence="2">The sequence shown here is derived from an EMBL/GenBank/DDBJ whole genome shotgun (WGS) entry which is preliminary data.</text>
</comment>
<proteinExistence type="predicted"/>
<name>A0A1D1UQG8_RAMVA</name>